<reference evidence="1" key="1">
    <citation type="submission" date="2016-11" db="EMBL/GenBank/DDBJ databases">
        <title>The genome of Nicotiana attenuata.</title>
        <authorList>
            <person name="Xu S."/>
            <person name="Brockmoeller T."/>
            <person name="Gaquerel E."/>
            <person name="Navarro A."/>
            <person name="Kuhl H."/>
            <person name="Gase K."/>
            <person name="Ling Z."/>
            <person name="Zhou W."/>
            <person name="Kreitzer C."/>
            <person name="Stanke M."/>
            <person name="Tang H."/>
            <person name="Lyons E."/>
            <person name="Pandey P."/>
            <person name="Pandey S.P."/>
            <person name="Timmermann B."/>
            <person name="Baldwin I.T."/>
        </authorList>
    </citation>
    <scope>NUCLEOTIDE SEQUENCE [LARGE SCALE GENOMIC DNA]</scope>
    <source>
        <strain evidence="1">UT</strain>
    </source>
</reference>
<comment type="caution">
    <text evidence="1">The sequence shown here is derived from an EMBL/GenBank/DDBJ whole genome shotgun (WGS) entry which is preliminary data.</text>
</comment>
<proteinExistence type="predicted"/>
<evidence type="ECO:0000313" key="2">
    <source>
        <dbReference type="Proteomes" id="UP000187609"/>
    </source>
</evidence>
<feature type="non-terminal residue" evidence="1">
    <location>
        <position position="1"/>
    </location>
</feature>
<accession>A0A314L1R6</accession>
<organism evidence="1 2">
    <name type="scientific">Nicotiana attenuata</name>
    <name type="common">Coyote tobacco</name>
    <dbReference type="NCBI Taxonomy" id="49451"/>
    <lineage>
        <taxon>Eukaryota</taxon>
        <taxon>Viridiplantae</taxon>
        <taxon>Streptophyta</taxon>
        <taxon>Embryophyta</taxon>
        <taxon>Tracheophyta</taxon>
        <taxon>Spermatophyta</taxon>
        <taxon>Magnoliopsida</taxon>
        <taxon>eudicotyledons</taxon>
        <taxon>Gunneridae</taxon>
        <taxon>Pentapetalae</taxon>
        <taxon>asterids</taxon>
        <taxon>lamiids</taxon>
        <taxon>Solanales</taxon>
        <taxon>Solanaceae</taxon>
        <taxon>Nicotianoideae</taxon>
        <taxon>Nicotianeae</taxon>
        <taxon>Nicotiana</taxon>
    </lineage>
</organism>
<keyword evidence="2" id="KW-1185">Reference proteome</keyword>
<name>A0A314L1R6_NICAT</name>
<gene>
    <name evidence="1" type="ORF">A4A49_51559</name>
</gene>
<dbReference type="Gramene" id="OIT35425">
    <property type="protein sequence ID" value="OIT35425"/>
    <property type="gene ID" value="A4A49_51559"/>
</dbReference>
<sequence>PQYTQRPSLNFIFYTSPKTKIPIRRRPHRFHLLLKEEAAFYHGWILTKKQQPSAAVFNFCHLHRW</sequence>
<dbReference type="AlphaFoldDB" id="A0A314L1R6"/>
<dbReference type="EMBL" id="MJEQ01000561">
    <property type="protein sequence ID" value="OIT35425.1"/>
    <property type="molecule type" value="Genomic_DNA"/>
</dbReference>
<evidence type="ECO:0000313" key="1">
    <source>
        <dbReference type="EMBL" id="OIT35425.1"/>
    </source>
</evidence>
<dbReference type="Proteomes" id="UP000187609">
    <property type="component" value="Unassembled WGS sequence"/>
</dbReference>
<protein>
    <submittedName>
        <fullName evidence="1">Uncharacterized protein</fullName>
    </submittedName>
</protein>